<keyword evidence="2" id="KW-1185">Reference proteome</keyword>
<dbReference type="EMBL" id="JACEEZ010020131">
    <property type="protein sequence ID" value="KAG0714937.1"/>
    <property type="molecule type" value="Genomic_DNA"/>
</dbReference>
<reference evidence="1" key="1">
    <citation type="submission" date="2020-07" db="EMBL/GenBank/DDBJ databases">
        <title>The High-quality genome of the commercially important snow crab, Chionoecetes opilio.</title>
        <authorList>
            <person name="Jeong J.-H."/>
            <person name="Ryu S."/>
        </authorList>
    </citation>
    <scope>NUCLEOTIDE SEQUENCE</scope>
    <source>
        <strain evidence="1">MADBK_172401_WGS</strain>
        <tissue evidence="1">Digestive gland</tissue>
    </source>
</reference>
<evidence type="ECO:0000313" key="2">
    <source>
        <dbReference type="Proteomes" id="UP000770661"/>
    </source>
</evidence>
<evidence type="ECO:0000313" key="1">
    <source>
        <dbReference type="EMBL" id="KAG0714937.1"/>
    </source>
</evidence>
<protein>
    <recommendedName>
        <fullName evidence="3">Reverse transcriptase domain-containing protein</fullName>
    </recommendedName>
</protein>
<accession>A0A8J4XUM1</accession>
<organism evidence="1 2">
    <name type="scientific">Chionoecetes opilio</name>
    <name type="common">Atlantic snow crab</name>
    <name type="synonym">Cancer opilio</name>
    <dbReference type="NCBI Taxonomy" id="41210"/>
    <lineage>
        <taxon>Eukaryota</taxon>
        <taxon>Metazoa</taxon>
        <taxon>Ecdysozoa</taxon>
        <taxon>Arthropoda</taxon>
        <taxon>Crustacea</taxon>
        <taxon>Multicrustacea</taxon>
        <taxon>Malacostraca</taxon>
        <taxon>Eumalacostraca</taxon>
        <taxon>Eucarida</taxon>
        <taxon>Decapoda</taxon>
        <taxon>Pleocyemata</taxon>
        <taxon>Brachyura</taxon>
        <taxon>Eubrachyura</taxon>
        <taxon>Majoidea</taxon>
        <taxon>Majidae</taxon>
        <taxon>Chionoecetes</taxon>
    </lineage>
</organism>
<comment type="caution">
    <text evidence="1">The sequence shown here is derived from an EMBL/GenBank/DDBJ whole genome shotgun (WGS) entry which is preliminary data.</text>
</comment>
<dbReference type="Proteomes" id="UP000770661">
    <property type="component" value="Unassembled WGS sequence"/>
</dbReference>
<dbReference type="OrthoDB" id="7480412at2759"/>
<name>A0A8J4XUM1_CHIOP</name>
<dbReference type="AlphaFoldDB" id="A0A8J4XUM1"/>
<gene>
    <name evidence="1" type="ORF">GWK47_013121</name>
</gene>
<proteinExistence type="predicted"/>
<evidence type="ECO:0008006" key="3">
    <source>
        <dbReference type="Google" id="ProtNLM"/>
    </source>
</evidence>
<sequence length="139" mass="15323">MDWVLGKVVDQSDCGATSLGNTKITDLVFADDAVIFAESLEILVMALEALHEEAKPLGLKVSWLKTNVQLPVVLLLNPEKVNAVISRLLFEVTEQAVLDTSEGSSPGEDKDDDFFKALMTYSYRGHQLYPPLQQDGERA</sequence>